<feature type="domain" description="Serine/threonine specific protein phosphatases" evidence="3">
    <location>
        <begin position="811"/>
        <end position="816"/>
    </location>
</feature>
<feature type="compositionally biased region" description="Polar residues" evidence="2">
    <location>
        <begin position="658"/>
        <end position="669"/>
    </location>
</feature>
<evidence type="ECO:0000256" key="1">
    <source>
        <dbReference type="RuleBase" id="RU004273"/>
    </source>
</evidence>
<feature type="compositionally biased region" description="Low complexity" evidence="2">
    <location>
        <begin position="589"/>
        <end position="618"/>
    </location>
</feature>
<feature type="region of interest" description="Disordered" evidence="2">
    <location>
        <begin position="1094"/>
        <end position="1123"/>
    </location>
</feature>
<feature type="region of interest" description="Disordered" evidence="2">
    <location>
        <begin position="658"/>
        <end position="688"/>
    </location>
</feature>
<dbReference type="GO" id="GO:0004722">
    <property type="term" value="F:protein serine/threonine phosphatase activity"/>
    <property type="evidence" value="ECO:0007669"/>
    <property type="project" value="UniProtKB-EC"/>
</dbReference>
<dbReference type="Proteomes" id="UP000324800">
    <property type="component" value="Unassembled WGS sequence"/>
</dbReference>
<dbReference type="InterPro" id="IPR050341">
    <property type="entry name" value="PP1_catalytic_subunit"/>
</dbReference>
<dbReference type="InterPro" id="IPR004843">
    <property type="entry name" value="Calcineurin-like_PHP"/>
</dbReference>
<dbReference type="PROSITE" id="PS00125">
    <property type="entry name" value="SER_THR_PHOSPHATASE"/>
    <property type="match status" value="1"/>
</dbReference>
<dbReference type="PANTHER" id="PTHR11668">
    <property type="entry name" value="SERINE/THREONINE PROTEIN PHOSPHATASE"/>
    <property type="match status" value="1"/>
</dbReference>
<dbReference type="InterPro" id="IPR015915">
    <property type="entry name" value="Kelch-typ_b-propeller"/>
</dbReference>
<dbReference type="InterPro" id="IPR006186">
    <property type="entry name" value="Ser/Thr-sp_prot-phosphatase"/>
</dbReference>
<comment type="caution">
    <text evidence="4">The sequence shown here is derived from an EMBL/GenBank/DDBJ whole genome shotgun (WGS) entry which is preliminary data.</text>
</comment>
<dbReference type="Pfam" id="PF00149">
    <property type="entry name" value="Metallophos"/>
    <property type="match status" value="1"/>
</dbReference>
<dbReference type="SUPFAM" id="SSF117281">
    <property type="entry name" value="Kelch motif"/>
    <property type="match status" value="1"/>
</dbReference>
<organism evidence="4 5">
    <name type="scientific">Streblomastix strix</name>
    <dbReference type="NCBI Taxonomy" id="222440"/>
    <lineage>
        <taxon>Eukaryota</taxon>
        <taxon>Metamonada</taxon>
        <taxon>Preaxostyla</taxon>
        <taxon>Oxymonadida</taxon>
        <taxon>Streblomastigidae</taxon>
        <taxon>Streblomastix</taxon>
    </lineage>
</organism>
<accession>A0A5J4WY00</accession>
<sequence length="1202" mass="130977">MSLHFSFVCEGGTRVSHSSIVAGDSVYYIFGESGKHENREYLNHSVRYDIQNENLSLVNFVTKGKPARARASHTTTMISEDRFICFGGNHHLDLLNDTLVGTIPQSDQQITQISLETLESPGQSPSHRRGHAAVTLGETRKVFLHGGNTQESCTNDSYIFDGETGKWRCIHPTVNPFLPGAQLDTSRPPPRTNHALVALSPGGSNSALSSSQLMGSTVGLSGFSGFGGGEPSCVLLYGGQWTRMRGGGPGSKGKGVAAQPPMIYSDSWLFDLKAEKWHHVRLRDCMEAAGGQGPSALDGLQGAAWCQGPGKRMGHTLTGVSGQPSSCLLWGGGPDVSQMLVCNDGYLIDLRMNGVIPASTVREYTIRNGVFNETDRILSGYGQEDDQEQEAEDWESNPFLLQPGNVPRRSIAPRMFHTFDHIGDNVYLIFGGYAGHRTCGGLWKATLMNSDAEKRQKYRQRGNTAQKVSGDGVRGKEQNKQNLGMVPEAPDPCVEYHHLPFMSSPFQPANPNRVPINEVLMFKGSGDRSDGGGDVIVMEPVQQHFPSAFERDVLTTGTLPRHFSLAGARGGGNSGSDKGPQSQAPLMAQQSLNSLSQQSSQQTPPVSPSGSQSLSSFPKGGHPPTTAPEFKSGNLQLKPGQIDPTRITSFELKVNTSPATASGSVNTSQKGKEVQSLDSSDKSSGKRIIQSNQLKPNLELLDAFIEYGMQGRVLFSPTVPQVESLCRLILPILQTEPSLLSVNPPVKVYGDVHGNFAALIRFFYEFGSPLTRPELGFLFLGDYVDRGKQSVACVALLFALKIRFPSRLFLLRGNHEARMMCGACHGYSTLLSESLQLYGAGGGVLPNTGYNIWDKVVECFDYLPYAAVIGRAIFAVHGGLSHSLPTLNQMYLLPRGKQEDLGMIQQEGPENVRGSKKNVNQQQSFNYRYGADSSVILTPSQELLWNDASRTEEQNDPWLPNNVRRCGFYFNATVVDNFLKQNGLKLIVRGHEVCMDGFDYFAKRKLITLFSAPQYCGMENHGAIMNVGTNLQVTLEMIDGKSLLETPLPPPGVQPVRNRKIAVLKDSSQESVPIDPKAKVDTMKQLAFDEEQELGDDLTTNDGETEQTGSTGNAIGTLEGDESSIYPFEQMDEREYVSSYDEKKARLVAQAAIKNSNGEVDERAVAELEKLLIAERAPTPPRRAGVNNSLPQSVTPSSSDGK</sequence>
<evidence type="ECO:0000313" key="4">
    <source>
        <dbReference type="EMBL" id="KAA6399442.1"/>
    </source>
</evidence>
<reference evidence="4 5" key="1">
    <citation type="submission" date="2019-03" db="EMBL/GenBank/DDBJ databases">
        <title>Single cell metagenomics reveals metabolic interactions within the superorganism composed of flagellate Streblomastix strix and complex community of Bacteroidetes bacteria on its surface.</title>
        <authorList>
            <person name="Treitli S.C."/>
            <person name="Kolisko M."/>
            <person name="Husnik F."/>
            <person name="Keeling P."/>
            <person name="Hampl V."/>
        </authorList>
    </citation>
    <scope>NUCLEOTIDE SEQUENCE [LARGE SCALE GENOMIC DNA]</scope>
    <source>
        <strain evidence="4">ST1C</strain>
    </source>
</reference>
<proteinExistence type="inferred from homology"/>
<name>A0A5J4WY00_9EUKA</name>
<evidence type="ECO:0000256" key="2">
    <source>
        <dbReference type="SAM" id="MobiDB-lite"/>
    </source>
</evidence>
<dbReference type="InterPro" id="IPR029052">
    <property type="entry name" value="Metallo-depent_PP-like"/>
</dbReference>
<comment type="catalytic activity">
    <reaction evidence="1">
        <text>O-phospho-L-threonyl-[protein] + H2O = L-threonyl-[protein] + phosphate</text>
        <dbReference type="Rhea" id="RHEA:47004"/>
        <dbReference type="Rhea" id="RHEA-COMP:11060"/>
        <dbReference type="Rhea" id="RHEA-COMP:11605"/>
        <dbReference type="ChEBI" id="CHEBI:15377"/>
        <dbReference type="ChEBI" id="CHEBI:30013"/>
        <dbReference type="ChEBI" id="CHEBI:43474"/>
        <dbReference type="ChEBI" id="CHEBI:61977"/>
        <dbReference type="EC" id="3.1.3.16"/>
    </reaction>
</comment>
<feature type="compositionally biased region" description="Polar residues" evidence="2">
    <location>
        <begin position="1098"/>
        <end position="1114"/>
    </location>
</feature>
<dbReference type="AlphaFoldDB" id="A0A5J4WY00"/>
<dbReference type="EC" id="3.1.3.16" evidence="1"/>
<feature type="non-terminal residue" evidence="4">
    <location>
        <position position="1202"/>
    </location>
</feature>
<dbReference type="Gene3D" id="3.60.21.10">
    <property type="match status" value="1"/>
</dbReference>
<dbReference type="OrthoDB" id="10520953at2759"/>
<feature type="region of interest" description="Disordered" evidence="2">
    <location>
        <begin position="564"/>
        <end position="641"/>
    </location>
</feature>
<feature type="region of interest" description="Disordered" evidence="2">
    <location>
        <begin position="454"/>
        <end position="478"/>
    </location>
</feature>
<dbReference type="SUPFAM" id="SSF56300">
    <property type="entry name" value="Metallo-dependent phosphatases"/>
    <property type="match status" value="1"/>
</dbReference>
<feature type="compositionally biased region" description="Basic and acidic residues" evidence="2">
    <location>
        <begin position="670"/>
        <end position="684"/>
    </location>
</feature>
<evidence type="ECO:0000259" key="3">
    <source>
        <dbReference type="PROSITE" id="PS00125"/>
    </source>
</evidence>
<dbReference type="Gene3D" id="2.120.10.80">
    <property type="entry name" value="Kelch-type beta propeller"/>
    <property type="match status" value="2"/>
</dbReference>
<keyword evidence="1" id="KW-0378">Hydrolase</keyword>
<dbReference type="Pfam" id="PF24681">
    <property type="entry name" value="Kelch_KLHDC2_KLHL20_DRC7"/>
    <property type="match status" value="1"/>
</dbReference>
<evidence type="ECO:0000313" key="5">
    <source>
        <dbReference type="Proteomes" id="UP000324800"/>
    </source>
</evidence>
<protein>
    <recommendedName>
        <fullName evidence="1">Serine/threonine-protein phosphatase</fullName>
        <ecNumber evidence="1">3.1.3.16</ecNumber>
    </recommendedName>
</protein>
<dbReference type="EMBL" id="SNRW01000753">
    <property type="protein sequence ID" value="KAA6399442.1"/>
    <property type="molecule type" value="Genomic_DNA"/>
</dbReference>
<feature type="region of interest" description="Disordered" evidence="2">
    <location>
        <begin position="1175"/>
        <end position="1202"/>
    </location>
</feature>
<dbReference type="PANTHER" id="PTHR11668:SF496">
    <property type="entry name" value="SERINE_THREONINE-PROTEIN PHOSPHATASE"/>
    <property type="match status" value="1"/>
</dbReference>
<feature type="compositionally biased region" description="Polar residues" evidence="2">
    <location>
        <begin position="1186"/>
        <end position="1202"/>
    </location>
</feature>
<dbReference type="GO" id="GO:0005737">
    <property type="term" value="C:cytoplasm"/>
    <property type="evidence" value="ECO:0007669"/>
    <property type="project" value="TreeGrafter"/>
</dbReference>
<comment type="similarity">
    <text evidence="1">Belongs to the PPP phosphatase family.</text>
</comment>
<dbReference type="PRINTS" id="PR00114">
    <property type="entry name" value="STPHPHTASE"/>
</dbReference>
<gene>
    <name evidence="4" type="ORF">EZS28_005030</name>
</gene>
<dbReference type="SMART" id="SM00156">
    <property type="entry name" value="PP2Ac"/>
    <property type="match status" value="1"/>
</dbReference>
<feature type="compositionally biased region" description="Polar residues" evidence="2">
    <location>
        <begin position="575"/>
        <end position="584"/>
    </location>
</feature>